<evidence type="ECO:0000256" key="1">
    <source>
        <dbReference type="SAM" id="MobiDB-lite"/>
    </source>
</evidence>
<dbReference type="HOGENOM" id="CLU_124137_0_0_1"/>
<accession>J3LNL9</accession>
<dbReference type="AlphaFoldDB" id="J3LNL9"/>
<name>J3LNL9_ORYBR</name>
<feature type="compositionally biased region" description="Low complexity" evidence="1">
    <location>
        <begin position="1"/>
        <end position="10"/>
    </location>
</feature>
<reference evidence="2" key="1">
    <citation type="journal article" date="2013" name="Nat. Commun.">
        <title>Whole-genome sequencing of Oryza brachyantha reveals mechanisms underlying Oryza genome evolution.</title>
        <authorList>
            <person name="Chen J."/>
            <person name="Huang Q."/>
            <person name="Gao D."/>
            <person name="Wang J."/>
            <person name="Lang Y."/>
            <person name="Liu T."/>
            <person name="Li B."/>
            <person name="Bai Z."/>
            <person name="Luis Goicoechea J."/>
            <person name="Liang C."/>
            <person name="Chen C."/>
            <person name="Zhang W."/>
            <person name="Sun S."/>
            <person name="Liao Y."/>
            <person name="Zhang X."/>
            <person name="Yang L."/>
            <person name="Song C."/>
            <person name="Wang M."/>
            <person name="Shi J."/>
            <person name="Liu G."/>
            <person name="Liu J."/>
            <person name="Zhou H."/>
            <person name="Zhou W."/>
            <person name="Yu Q."/>
            <person name="An N."/>
            <person name="Chen Y."/>
            <person name="Cai Q."/>
            <person name="Wang B."/>
            <person name="Liu B."/>
            <person name="Min J."/>
            <person name="Huang Y."/>
            <person name="Wu H."/>
            <person name="Li Z."/>
            <person name="Zhang Y."/>
            <person name="Yin Y."/>
            <person name="Song W."/>
            <person name="Jiang J."/>
            <person name="Jackson S.A."/>
            <person name="Wing R.A."/>
            <person name="Wang J."/>
            <person name="Chen M."/>
        </authorList>
    </citation>
    <scope>NUCLEOTIDE SEQUENCE [LARGE SCALE GENOMIC DNA]</scope>
    <source>
        <strain evidence="2">cv. IRGC 101232</strain>
    </source>
</reference>
<keyword evidence="3" id="KW-1185">Reference proteome</keyword>
<organism evidence="2">
    <name type="scientific">Oryza brachyantha</name>
    <name type="common">malo sina</name>
    <dbReference type="NCBI Taxonomy" id="4533"/>
    <lineage>
        <taxon>Eukaryota</taxon>
        <taxon>Viridiplantae</taxon>
        <taxon>Streptophyta</taxon>
        <taxon>Embryophyta</taxon>
        <taxon>Tracheophyta</taxon>
        <taxon>Spermatophyta</taxon>
        <taxon>Magnoliopsida</taxon>
        <taxon>Liliopsida</taxon>
        <taxon>Poales</taxon>
        <taxon>Poaceae</taxon>
        <taxon>BOP clade</taxon>
        <taxon>Oryzoideae</taxon>
        <taxon>Oryzeae</taxon>
        <taxon>Oryzinae</taxon>
        <taxon>Oryza</taxon>
    </lineage>
</organism>
<dbReference type="EnsemblPlants" id="OB03G26450.1">
    <property type="protein sequence ID" value="OB03G26450.1"/>
    <property type="gene ID" value="OB03G26450"/>
</dbReference>
<reference evidence="2" key="2">
    <citation type="submission" date="2013-04" db="UniProtKB">
        <authorList>
            <consortium name="EnsemblPlants"/>
        </authorList>
    </citation>
    <scope>IDENTIFICATION</scope>
</reference>
<protein>
    <submittedName>
        <fullName evidence="2">Uncharacterized protein</fullName>
    </submittedName>
</protein>
<dbReference type="Gramene" id="OB03G26450.1">
    <property type="protein sequence ID" value="OB03G26450.1"/>
    <property type="gene ID" value="OB03G26450"/>
</dbReference>
<feature type="compositionally biased region" description="Basic and acidic residues" evidence="1">
    <location>
        <begin position="17"/>
        <end position="28"/>
    </location>
</feature>
<dbReference type="eggNOG" id="ENOG502R5K6">
    <property type="taxonomic scope" value="Eukaryota"/>
</dbReference>
<sequence>VALARLLGGRVADGGDAAERARRVRPEPPVDALDVEPVAAPGQEAAPLAVPHLRQAHRALHRRLAADDVDEHRQRRDVPPPERRLALAGGGGGGAGDGDDGRQHVLRARGHSEPVEAPEADGEHGHDADRRERRVRAELEVAAQGHHLRRIHLGARAR</sequence>
<feature type="region of interest" description="Disordered" evidence="1">
    <location>
        <begin position="63"/>
        <end position="134"/>
    </location>
</feature>
<feature type="compositionally biased region" description="Basic and acidic residues" evidence="1">
    <location>
        <begin position="121"/>
        <end position="134"/>
    </location>
</feature>
<evidence type="ECO:0000313" key="2">
    <source>
        <dbReference type="EnsemblPlants" id="OB03G26450.1"/>
    </source>
</evidence>
<dbReference type="Proteomes" id="UP000006038">
    <property type="component" value="Chromosome 3"/>
</dbReference>
<evidence type="ECO:0000313" key="3">
    <source>
        <dbReference type="Proteomes" id="UP000006038"/>
    </source>
</evidence>
<proteinExistence type="predicted"/>
<feature type="compositionally biased region" description="Basic and acidic residues" evidence="1">
    <location>
        <begin position="64"/>
        <end position="85"/>
    </location>
</feature>
<feature type="region of interest" description="Disordered" evidence="1">
    <location>
        <begin position="1"/>
        <end position="33"/>
    </location>
</feature>